<feature type="chain" id="PRO_5011803029" description="LPS-assembly protein LptD" evidence="1">
    <location>
        <begin position="19"/>
        <end position="717"/>
    </location>
</feature>
<dbReference type="RefSeq" id="WP_229724135.1">
    <property type="nucleotide sequence ID" value="NZ_BMGV01000001.1"/>
</dbReference>
<dbReference type="GO" id="GO:1990351">
    <property type="term" value="C:transporter complex"/>
    <property type="evidence" value="ECO:0007669"/>
    <property type="project" value="TreeGrafter"/>
</dbReference>
<evidence type="ECO:0000313" key="4">
    <source>
        <dbReference type="Proteomes" id="UP000199379"/>
    </source>
</evidence>
<dbReference type="InterPro" id="IPR007543">
    <property type="entry name" value="LptD_C"/>
</dbReference>
<comment type="caution">
    <text evidence="1">Lacks conserved residue(s) required for the propagation of feature annotation.</text>
</comment>
<feature type="signal peptide" evidence="1">
    <location>
        <begin position="1"/>
        <end position="18"/>
    </location>
</feature>
<protein>
    <recommendedName>
        <fullName evidence="1">LPS-assembly protein LptD</fullName>
    </recommendedName>
</protein>
<feature type="domain" description="LptD C-terminal" evidence="2">
    <location>
        <begin position="280"/>
        <end position="641"/>
    </location>
</feature>
<keyword evidence="1" id="KW-0472">Membrane</keyword>
<dbReference type="Proteomes" id="UP000199379">
    <property type="component" value="Unassembled WGS sequence"/>
</dbReference>
<proteinExistence type="inferred from homology"/>
<evidence type="ECO:0000259" key="2">
    <source>
        <dbReference type="Pfam" id="PF04453"/>
    </source>
</evidence>
<dbReference type="EMBL" id="FNYD01000001">
    <property type="protein sequence ID" value="SEI45211.1"/>
    <property type="molecule type" value="Genomic_DNA"/>
</dbReference>
<dbReference type="GO" id="GO:0043165">
    <property type="term" value="P:Gram-negative-bacterium-type cell outer membrane assembly"/>
    <property type="evidence" value="ECO:0007669"/>
    <property type="project" value="UniProtKB-UniRule"/>
</dbReference>
<keyword evidence="4" id="KW-1185">Reference proteome</keyword>
<comment type="similarity">
    <text evidence="1">Belongs to the LptD family.</text>
</comment>
<name>A0A1H6QN76_9RHOB</name>
<dbReference type="InterPro" id="IPR020889">
    <property type="entry name" value="LipoPS_assembly_LptD"/>
</dbReference>
<dbReference type="Pfam" id="PF04453">
    <property type="entry name" value="LptD"/>
    <property type="match status" value="1"/>
</dbReference>
<evidence type="ECO:0000256" key="1">
    <source>
        <dbReference type="HAMAP-Rule" id="MF_01411"/>
    </source>
</evidence>
<gene>
    <name evidence="1" type="primary">lptD</name>
    <name evidence="3" type="ORF">SAMN05444007_101229</name>
</gene>
<dbReference type="PANTHER" id="PTHR30189">
    <property type="entry name" value="LPS-ASSEMBLY PROTEIN"/>
    <property type="match status" value="1"/>
</dbReference>
<dbReference type="GO" id="GO:0015920">
    <property type="term" value="P:lipopolysaccharide transport"/>
    <property type="evidence" value="ECO:0007669"/>
    <property type="project" value="InterPro"/>
</dbReference>
<dbReference type="STRING" id="1227549.SAMN05444007_101229"/>
<comment type="function">
    <text evidence="1">Involved in the assembly of lipopolysaccharide (LPS) at the surface of the outer membrane.</text>
</comment>
<comment type="subcellular location">
    <subcellularLocation>
        <location evidence="1">Cell outer membrane</location>
    </subcellularLocation>
</comment>
<dbReference type="PANTHER" id="PTHR30189:SF1">
    <property type="entry name" value="LPS-ASSEMBLY PROTEIN LPTD"/>
    <property type="match status" value="1"/>
</dbReference>
<accession>A0A1H6QN76</accession>
<reference evidence="3 4" key="1">
    <citation type="submission" date="2016-10" db="EMBL/GenBank/DDBJ databases">
        <authorList>
            <person name="de Groot N.N."/>
        </authorList>
    </citation>
    <scope>NUCLEOTIDE SEQUENCE [LARGE SCALE GENOMIC DNA]</scope>
    <source>
        <strain evidence="3 4">DSM 29340</strain>
    </source>
</reference>
<keyword evidence="1" id="KW-0998">Cell outer membrane</keyword>
<dbReference type="HAMAP" id="MF_01411">
    <property type="entry name" value="LPS_assembly_LptD"/>
    <property type="match status" value="1"/>
</dbReference>
<sequence precursor="true">MMRGRVLALVTALATALAAPVRGTAQNLEAPQAGAPAVLVADEVFITPERQLIAKGNVEAYQGDIRLSAQGIIFDRDSGQLTLEGPIRIDQGGSVTILADTAEMDAGLQNGLLRGARMVFDQQLQLASLQMTRVGGRYTQLYKTAVTSCNICQNGGPPLWQVRARKITHDQEERQLYLEGAQFLIRDVPVFYFPGLRVPDPTLDRATGFLIPSIRSTSQLGTGVRIPYFIRLGDHRDLTLTPYISSKTRTLGLRYRQAFRTGRIQLEGAYTRDDLMPDDDRGYLFADGQFFLPDDFRLRFDIKTTSDNAYLVDYGLPDLDRLRSEIALERVRRDSLFHVGLIHYKTLRDGEDAEQLPQEIVDLGFQRRLFPTAIGGEVRLGFLLHGYRRPSPVDVLGRDITRATFDAEWLRSWTMASGLRADWRIGTAVDGFRVSDDDNFPPESLRITPRAALTLRYPMTRATETGATDYIEPIFQIGWADTTGDDVPRDESNFVEFDQGNLLDLSRFPAPDAREDGLTAVLGLNWARYAANGWQFRGTVGQVYRQESDPRFSKTSGLGGKASDLLLAGQIQTGTGLSLAGRGLLNSAFNLSKAELRGAWQNDTARLSGTYVWLGRDPQEDRDLAVSEIWLDGGYDLNRHWTALGDIRYDINDSRPINAGLGLIYRNECLTVNISVSRRYTSSESVEPSTDFGLSISLNGFAVAGANKEYRRSCSST</sequence>
<evidence type="ECO:0000313" key="3">
    <source>
        <dbReference type="EMBL" id="SEI45211.1"/>
    </source>
</evidence>
<dbReference type="AlphaFoldDB" id="A0A1H6QN76"/>
<organism evidence="3 4">
    <name type="scientific">Cribrihabitans marinus</name>
    <dbReference type="NCBI Taxonomy" id="1227549"/>
    <lineage>
        <taxon>Bacteria</taxon>
        <taxon>Pseudomonadati</taxon>
        <taxon>Pseudomonadota</taxon>
        <taxon>Alphaproteobacteria</taxon>
        <taxon>Rhodobacterales</taxon>
        <taxon>Paracoccaceae</taxon>
        <taxon>Cribrihabitans</taxon>
    </lineage>
</organism>
<dbReference type="InterPro" id="IPR050218">
    <property type="entry name" value="LptD"/>
</dbReference>
<keyword evidence="1" id="KW-0732">Signal</keyword>
<dbReference type="GO" id="GO:0009279">
    <property type="term" value="C:cell outer membrane"/>
    <property type="evidence" value="ECO:0007669"/>
    <property type="project" value="UniProtKB-SubCell"/>
</dbReference>
<comment type="subunit">
    <text evidence="1">Component of the lipopolysaccharide transport and assembly complex.</text>
</comment>